<dbReference type="Proteomes" id="UP000886595">
    <property type="component" value="Unassembled WGS sequence"/>
</dbReference>
<accession>A0A8X7Q9X3</accession>
<dbReference type="EMBL" id="JAAMPC010000014">
    <property type="protein sequence ID" value="KAG2265497.1"/>
    <property type="molecule type" value="Genomic_DNA"/>
</dbReference>
<dbReference type="AlphaFoldDB" id="A0A8X7Q9X3"/>
<comment type="caution">
    <text evidence="2">The sequence shown here is derived from an EMBL/GenBank/DDBJ whole genome shotgun (WGS) entry which is preliminary data.</text>
</comment>
<gene>
    <name evidence="2" type="ORF">Bca52824_072576</name>
</gene>
<protein>
    <submittedName>
        <fullName evidence="2">Uncharacterized protein</fullName>
    </submittedName>
</protein>
<reference evidence="2 3" key="1">
    <citation type="submission" date="2020-02" db="EMBL/GenBank/DDBJ databases">
        <authorList>
            <person name="Ma Q."/>
            <person name="Huang Y."/>
            <person name="Song X."/>
            <person name="Pei D."/>
        </authorList>
    </citation>
    <scope>NUCLEOTIDE SEQUENCE [LARGE SCALE GENOMIC DNA]</scope>
    <source>
        <strain evidence="2">Sxm20200214</strain>
        <tissue evidence="2">Leaf</tissue>
    </source>
</reference>
<evidence type="ECO:0000313" key="2">
    <source>
        <dbReference type="EMBL" id="KAG2265497.1"/>
    </source>
</evidence>
<name>A0A8X7Q9X3_BRACI</name>
<proteinExistence type="predicted"/>
<feature type="region of interest" description="Disordered" evidence="1">
    <location>
        <begin position="26"/>
        <end position="89"/>
    </location>
</feature>
<organism evidence="2 3">
    <name type="scientific">Brassica carinata</name>
    <name type="common">Ethiopian mustard</name>
    <name type="synonym">Abyssinian cabbage</name>
    <dbReference type="NCBI Taxonomy" id="52824"/>
    <lineage>
        <taxon>Eukaryota</taxon>
        <taxon>Viridiplantae</taxon>
        <taxon>Streptophyta</taxon>
        <taxon>Embryophyta</taxon>
        <taxon>Tracheophyta</taxon>
        <taxon>Spermatophyta</taxon>
        <taxon>Magnoliopsida</taxon>
        <taxon>eudicotyledons</taxon>
        <taxon>Gunneridae</taxon>
        <taxon>Pentapetalae</taxon>
        <taxon>rosids</taxon>
        <taxon>malvids</taxon>
        <taxon>Brassicales</taxon>
        <taxon>Brassicaceae</taxon>
        <taxon>Brassiceae</taxon>
        <taxon>Brassica</taxon>
    </lineage>
</organism>
<evidence type="ECO:0000256" key="1">
    <source>
        <dbReference type="SAM" id="MobiDB-lite"/>
    </source>
</evidence>
<evidence type="ECO:0000313" key="3">
    <source>
        <dbReference type="Proteomes" id="UP000886595"/>
    </source>
</evidence>
<keyword evidence="3" id="KW-1185">Reference proteome</keyword>
<sequence>MLTQVEVDNVELVLAQVEVDLVVAQSDLNKRPRRRPFSKPLSPQSETRRQESLKKKTAVKKAQTLKEARLNAPNNTGLKKAQKTAFSKV</sequence>